<dbReference type="PROSITE" id="PS01229">
    <property type="entry name" value="COF_2"/>
    <property type="match status" value="1"/>
</dbReference>
<reference evidence="2" key="1">
    <citation type="submission" date="2016-10" db="EMBL/GenBank/DDBJ databases">
        <authorList>
            <person name="Varghese N."/>
            <person name="Submissions S."/>
        </authorList>
    </citation>
    <scope>NUCLEOTIDE SEQUENCE [LARGE SCALE GENOMIC DNA]</scope>
    <source>
        <strain evidence="2">M83</strain>
    </source>
</reference>
<name>A0A1G9TS65_9FIRM</name>
<dbReference type="Gene3D" id="3.30.1240.10">
    <property type="match status" value="1"/>
</dbReference>
<proteinExistence type="predicted"/>
<dbReference type="EMBL" id="FNHZ01000001">
    <property type="protein sequence ID" value="SDM50274.1"/>
    <property type="molecule type" value="Genomic_DNA"/>
</dbReference>
<dbReference type="InterPro" id="IPR006379">
    <property type="entry name" value="HAD-SF_hydro_IIB"/>
</dbReference>
<organism evidence="1 2">
    <name type="scientific">Lachnospira pectinoschiza</name>
    <dbReference type="NCBI Taxonomy" id="28052"/>
    <lineage>
        <taxon>Bacteria</taxon>
        <taxon>Bacillati</taxon>
        <taxon>Bacillota</taxon>
        <taxon>Clostridia</taxon>
        <taxon>Lachnospirales</taxon>
        <taxon>Lachnospiraceae</taxon>
        <taxon>Lachnospira</taxon>
    </lineage>
</organism>
<sequence>MKYKALALDLDGTLTDNNKELPERNKEAIFKAIEKGVSVILASGRPLFGITPIADALELKERGGYILAYNGGQIIDCKTGECLHKRILPRDCMEDVCRFARDNGVWALTYEDTTVVCESDDDPYVVREAKCNYTTVKKVDSLIDYVDYEVSKFLVVGEHKKLLPVRDAILAKYEGKVDAFFSEDYFLEVVPANVAKDESLKILLEKIGLTTDELIACGDGMNDIPMLKVAALSVVMENGYDEVKKYADVIAPSNEDCGVAAIIEEYLL</sequence>
<dbReference type="Proteomes" id="UP000187651">
    <property type="component" value="Unassembled WGS sequence"/>
</dbReference>
<dbReference type="GO" id="GO:0016791">
    <property type="term" value="F:phosphatase activity"/>
    <property type="evidence" value="ECO:0007669"/>
    <property type="project" value="UniProtKB-ARBA"/>
</dbReference>
<evidence type="ECO:0000313" key="1">
    <source>
        <dbReference type="EMBL" id="SDM50274.1"/>
    </source>
</evidence>
<dbReference type="GO" id="GO:0005829">
    <property type="term" value="C:cytosol"/>
    <property type="evidence" value="ECO:0007669"/>
    <property type="project" value="TreeGrafter"/>
</dbReference>
<dbReference type="Pfam" id="PF08282">
    <property type="entry name" value="Hydrolase_3"/>
    <property type="match status" value="1"/>
</dbReference>
<dbReference type="PANTHER" id="PTHR10000:SF8">
    <property type="entry name" value="HAD SUPERFAMILY HYDROLASE-LIKE, TYPE 3"/>
    <property type="match status" value="1"/>
</dbReference>
<dbReference type="Gene3D" id="3.40.50.1000">
    <property type="entry name" value="HAD superfamily/HAD-like"/>
    <property type="match status" value="1"/>
</dbReference>
<dbReference type="OrthoDB" id="9781413at2"/>
<dbReference type="SUPFAM" id="SSF56784">
    <property type="entry name" value="HAD-like"/>
    <property type="match status" value="1"/>
</dbReference>
<dbReference type="InterPro" id="IPR023214">
    <property type="entry name" value="HAD_sf"/>
</dbReference>
<keyword evidence="2" id="KW-1185">Reference proteome</keyword>
<dbReference type="SFLD" id="SFLDG01140">
    <property type="entry name" value="C2.B:_Phosphomannomutase_and_P"/>
    <property type="match status" value="1"/>
</dbReference>
<evidence type="ECO:0008006" key="3">
    <source>
        <dbReference type="Google" id="ProtNLM"/>
    </source>
</evidence>
<dbReference type="NCBIfam" id="TIGR01484">
    <property type="entry name" value="HAD-SF-IIB"/>
    <property type="match status" value="1"/>
</dbReference>
<dbReference type="SFLD" id="SFLDS00003">
    <property type="entry name" value="Haloacid_Dehalogenase"/>
    <property type="match status" value="1"/>
</dbReference>
<dbReference type="InterPro" id="IPR036412">
    <property type="entry name" value="HAD-like_sf"/>
</dbReference>
<dbReference type="GO" id="GO:0000287">
    <property type="term" value="F:magnesium ion binding"/>
    <property type="evidence" value="ECO:0007669"/>
    <property type="project" value="TreeGrafter"/>
</dbReference>
<dbReference type="InterPro" id="IPR000150">
    <property type="entry name" value="Cof"/>
</dbReference>
<accession>A0A1G9TS65</accession>
<dbReference type="AlphaFoldDB" id="A0A1G9TS65"/>
<protein>
    <recommendedName>
        <fullName evidence="3">Hydrolase M6_Spy0533</fullName>
    </recommendedName>
</protein>
<dbReference type="SFLD" id="SFLDG01144">
    <property type="entry name" value="C2.B.4:_PGP_Like"/>
    <property type="match status" value="1"/>
</dbReference>
<dbReference type="PRINTS" id="PR00119">
    <property type="entry name" value="CATATPASE"/>
</dbReference>
<evidence type="ECO:0000313" key="2">
    <source>
        <dbReference type="Proteomes" id="UP000187651"/>
    </source>
</evidence>
<dbReference type="PANTHER" id="PTHR10000">
    <property type="entry name" value="PHOSPHOSERINE PHOSPHATASE"/>
    <property type="match status" value="1"/>
</dbReference>
<dbReference type="RefSeq" id="WP_074520734.1">
    <property type="nucleotide sequence ID" value="NZ_FNHZ01000001.1"/>
</dbReference>
<dbReference type="CDD" id="cd07516">
    <property type="entry name" value="HAD_Pase"/>
    <property type="match status" value="1"/>
</dbReference>
<gene>
    <name evidence="1" type="ORF">SAMN05216544_0461</name>
</gene>
<dbReference type="NCBIfam" id="TIGR00099">
    <property type="entry name" value="Cof-subfamily"/>
    <property type="match status" value="1"/>
</dbReference>